<dbReference type="InterPro" id="IPR031767">
    <property type="entry name" value="SgrT"/>
</dbReference>
<evidence type="ECO:0000313" key="1">
    <source>
        <dbReference type="EMBL" id="NDL61306.1"/>
    </source>
</evidence>
<accession>A0A845SDZ8</accession>
<protein>
    <submittedName>
        <fullName evidence="1">Glucose uptake inhibitor SgrT</fullName>
    </submittedName>
</protein>
<organism evidence="1 2">
    <name type="scientific">Acerihabitans arboris</name>
    <dbReference type="NCBI Taxonomy" id="2691583"/>
    <lineage>
        <taxon>Bacteria</taxon>
        <taxon>Pseudomonadati</taxon>
        <taxon>Pseudomonadota</taxon>
        <taxon>Gammaproteobacteria</taxon>
        <taxon>Enterobacterales</taxon>
        <taxon>Pectobacteriaceae</taxon>
        <taxon>Acerihabitans</taxon>
    </lineage>
</organism>
<reference evidence="1 2" key="1">
    <citation type="submission" date="2019-12" db="EMBL/GenBank/DDBJ databases">
        <authorList>
            <person name="Lee S.D."/>
        </authorList>
    </citation>
    <scope>NUCLEOTIDE SEQUENCE [LARGE SCALE GENOMIC DNA]</scope>
    <source>
        <strain evidence="1 2">SAP-6</strain>
    </source>
</reference>
<proteinExistence type="predicted"/>
<gene>
    <name evidence="1" type="ORF">GRH90_00770</name>
</gene>
<evidence type="ECO:0000313" key="2">
    <source>
        <dbReference type="Proteomes" id="UP000461443"/>
    </source>
</evidence>
<reference evidence="1 2" key="2">
    <citation type="submission" date="2020-02" db="EMBL/GenBank/DDBJ databases">
        <title>The new genus of Enterobacteriales.</title>
        <authorList>
            <person name="Kim I.S."/>
        </authorList>
    </citation>
    <scope>NUCLEOTIDE SEQUENCE [LARGE SCALE GENOMIC DNA]</scope>
    <source>
        <strain evidence="1 2">SAP-6</strain>
    </source>
</reference>
<keyword evidence="2" id="KW-1185">Reference proteome</keyword>
<comment type="caution">
    <text evidence="1">The sequence shown here is derived from an EMBL/GenBank/DDBJ whole genome shotgun (WGS) entry which is preliminary data.</text>
</comment>
<dbReference type="GO" id="GO:0046325">
    <property type="term" value="P:negative regulation of D-glucose import"/>
    <property type="evidence" value="ECO:0007669"/>
    <property type="project" value="InterPro"/>
</dbReference>
<dbReference type="Proteomes" id="UP000461443">
    <property type="component" value="Unassembled WGS sequence"/>
</dbReference>
<name>A0A845SDZ8_9GAMM</name>
<dbReference type="Pfam" id="PF15894">
    <property type="entry name" value="SgrT"/>
    <property type="match status" value="1"/>
</dbReference>
<dbReference type="EMBL" id="WUBS01000001">
    <property type="protein sequence ID" value="NDL61306.1"/>
    <property type="molecule type" value="Genomic_DNA"/>
</dbReference>
<sequence length="55" mass="6543">MTVLRQFYQRYFNALCGRGVIRPDSGRSGQRMALLLQVTQWHIDALSEDEYQHWT</sequence>
<dbReference type="AlphaFoldDB" id="A0A845SDZ8"/>